<dbReference type="EMBL" id="FOQY01000010">
    <property type="protein sequence ID" value="SFJ57417.1"/>
    <property type="molecule type" value="Genomic_DNA"/>
</dbReference>
<organism evidence="1 2">
    <name type="scientific">Streptosporangium canum</name>
    <dbReference type="NCBI Taxonomy" id="324952"/>
    <lineage>
        <taxon>Bacteria</taxon>
        <taxon>Bacillati</taxon>
        <taxon>Actinomycetota</taxon>
        <taxon>Actinomycetes</taxon>
        <taxon>Streptosporangiales</taxon>
        <taxon>Streptosporangiaceae</taxon>
        <taxon>Streptosporangium</taxon>
    </lineage>
</organism>
<keyword evidence="2" id="KW-1185">Reference proteome</keyword>
<dbReference type="Proteomes" id="UP000199111">
    <property type="component" value="Unassembled WGS sequence"/>
</dbReference>
<sequence length="142" mass="15249">MIKNGFIFSVGWTQCRFETEPFCVGAVAQLAVALSLTAAAALVATAMGGPDRVIDAPISERSMGEPAELPEVQVVNAVAPFLLIDRLLPLLLTAPFPCRYIVNMSAVEGQFVVPRVYDPIVRGEAGDPVQGVFLKDYAEAPW</sequence>
<reference evidence="2" key="1">
    <citation type="submission" date="2016-10" db="EMBL/GenBank/DDBJ databases">
        <authorList>
            <person name="Varghese N."/>
            <person name="Submissions S."/>
        </authorList>
    </citation>
    <scope>NUCLEOTIDE SEQUENCE [LARGE SCALE GENOMIC DNA]</scope>
    <source>
        <strain evidence="2">CGMCC 4.2126</strain>
    </source>
</reference>
<accession>A0A1I3SIU2</accession>
<protein>
    <recommendedName>
        <fullName evidence="3">Short chain dehydrogenase</fullName>
    </recommendedName>
</protein>
<name>A0A1I3SIU2_9ACTN</name>
<evidence type="ECO:0008006" key="3">
    <source>
        <dbReference type="Google" id="ProtNLM"/>
    </source>
</evidence>
<dbReference type="AlphaFoldDB" id="A0A1I3SIU2"/>
<gene>
    <name evidence="1" type="ORF">SAMN05216275_11036</name>
</gene>
<proteinExistence type="predicted"/>
<evidence type="ECO:0000313" key="2">
    <source>
        <dbReference type="Proteomes" id="UP000199111"/>
    </source>
</evidence>
<evidence type="ECO:0000313" key="1">
    <source>
        <dbReference type="EMBL" id="SFJ57417.1"/>
    </source>
</evidence>